<keyword evidence="6 9" id="KW-1133">Transmembrane helix</keyword>
<dbReference type="InterPro" id="IPR055348">
    <property type="entry name" value="DctQ"/>
</dbReference>
<evidence type="ECO:0000256" key="9">
    <source>
        <dbReference type="RuleBase" id="RU369079"/>
    </source>
</evidence>
<dbReference type="GO" id="GO:0022857">
    <property type="term" value="F:transmembrane transporter activity"/>
    <property type="evidence" value="ECO:0007669"/>
    <property type="project" value="UniProtKB-UniRule"/>
</dbReference>
<accession>A0A1R3WCS0</accession>
<keyword evidence="4 9" id="KW-0997">Cell inner membrane</keyword>
<evidence type="ECO:0000256" key="7">
    <source>
        <dbReference type="ARBA" id="ARBA00023136"/>
    </source>
</evidence>
<dbReference type="PANTHER" id="PTHR35011">
    <property type="entry name" value="2,3-DIKETO-L-GULONATE TRAP TRANSPORTER SMALL PERMEASE PROTEIN YIAM"/>
    <property type="match status" value="1"/>
</dbReference>
<evidence type="ECO:0000256" key="8">
    <source>
        <dbReference type="ARBA" id="ARBA00038436"/>
    </source>
</evidence>
<organism evidence="11 12">
    <name type="scientific">Pontibaca methylaminivorans</name>
    <dbReference type="NCBI Taxonomy" id="515897"/>
    <lineage>
        <taxon>Bacteria</taxon>
        <taxon>Pseudomonadati</taxon>
        <taxon>Pseudomonadota</taxon>
        <taxon>Alphaproteobacteria</taxon>
        <taxon>Rhodobacterales</taxon>
        <taxon>Roseobacteraceae</taxon>
        <taxon>Pontibaca</taxon>
    </lineage>
</organism>
<evidence type="ECO:0000256" key="5">
    <source>
        <dbReference type="ARBA" id="ARBA00022692"/>
    </source>
</evidence>
<evidence type="ECO:0000259" key="10">
    <source>
        <dbReference type="Pfam" id="PF04290"/>
    </source>
</evidence>
<evidence type="ECO:0000313" key="11">
    <source>
        <dbReference type="EMBL" id="SIT75613.1"/>
    </source>
</evidence>
<dbReference type="PANTHER" id="PTHR35011:SF11">
    <property type="entry name" value="TRAP TRANSPORTER SMALL PERMEASE PROTEIN"/>
    <property type="match status" value="1"/>
</dbReference>
<sequence length="202" mass="23030">MTKRPSPFMHVLNRVDTGLSWIEAFIVATSMLVIAINTIANVISRYVLSHSLYFSEELNEIFMVTVTFVGLGYVTRKGRHIRMSAIYDMVPEAARRYLMAFIALSTAAVMFLLAWEAWEYVAKVAARGRVTPAMQVPLWITYIGVVVGLVLTGIQYLATVWVNLTRRESVWISHEETDAYDDPELITLLELQEEHDKRETTP</sequence>
<keyword evidence="12" id="KW-1185">Reference proteome</keyword>
<feature type="transmembrane region" description="Helical" evidence="9">
    <location>
        <begin position="97"/>
        <end position="118"/>
    </location>
</feature>
<evidence type="ECO:0000256" key="2">
    <source>
        <dbReference type="ARBA" id="ARBA00022448"/>
    </source>
</evidence>
<evidence type="ECO:0000256" key="1">
    <source>
        <dbReference type="ARBA" id="ARBA00004429"/>
    </source>
</evidence>
<keyword evidence="5 9" id="KW-0812">Transmembrane</keyword>
<dbReference type="GO" id="GO:0015740">
    <property type="term" value="P:C4-dicarboxylate transport"/>
    <property type="evidence" value="ECO:0007669"/>
    <property type="project" value="TreeGrafter"/>
</dbReference>
<dbReference type="STRING" id="515897.SAMN05421849_0356"/>
<comment type="subunit">
    <text evidence="9">The complex comprises the extracytoplasmic solute receptor protein and the two transmembrane proteins.</text>
</comment>
<protein>
    <recommendedName>
        <fullName evidence="9">TRAP transporter small permease protein</fullName>
    </recommendedName>
</protein>
<gene>
    <name evidence="11" type="ORF">SAMN05421849_0356</name>
</gene>
<feature type="transmembrane region" description="Helical" evidence="9">
    <location>
        <begin position="21"/>
        <end position="40"/>
    </location>
</feature>
<comment type="similarity">
    <text evidence="8 9">Belongs to the TRAP transporter small permease family.</text>
</comment>
<evidence type="ECO:0000256" key="4">
    <source>
        <dbReference type="ARBA" id="ARBA00022519"/>
    </source>
</evidence>
<dbReference type="AlphaFoldDB" id="A0A1R3WCS0"/>
<keyword evidence="3" id="KW-1003">Cell membrane</keyword>
<keyword evidence="7 9" id="KW-0472">Membrane</keyword>
<dbReference type="RefSeq" id="WP_076646718.1">
    <property type="nucleotide sequence ID" value="NZ_FTPS01000001.1"/>
</dbReference>
<dbReference type="EMBL" id="FTPS01000001">
    <property type="protein sequence ID" value="SIT75613.1"/>
    <property type="molecule type" value="Genomic_DNA"/>
</dbReference>
<feature type="transmembrane region" description="Helical" evidence="9">
    <location>
        <begin position="60"/>
        <end position="76"/>
    </location>
</feature>
<feature type="domain" description="Tripartite ATP-independent periplasmic transporters DctQ component" evidence="10">
    <location>
        <begin position="35"/>
        <end position="164"/>
    </location>
</feature>
<dbReference type="Proteomes" id="UP000192455">
    <property type="component" value="Unassembled WGS sequence"/>
</dbReference>
<dbReference type="InterPro" id="IPR007387">
    <property type="entry name" value="TRAP_DctQ"/>
</dbReference>
<evidence type="ECO:0000256" key="3">
    <source>
        <dbReference type="ARBA" id="ARBA00022475"/>
    </source>
</evidence>
<evidence type="ECO:0000313" key="12">
    <source>
        <dbReference type="Proteomes" id="UP000192455"/>
    </source>
</evidence>
<dbReference type="GO" id="GO:0005886">
    <property type="term" value="C:plasma membrane"/>
    <property type="evidence" value="ECO:0007669"/>
    <property type="project" value="UniProtKB-SubCell"/>
</dbReference>
<keyword evidence="2 9" id="KW-0813">Transport</keyword>
<proteinExistence type="inferred from homology"/>
<comment type="function">
    <text evidence="9">Part of the tripartite ATP-independent periplasmic (TRAP) transport system.</text>
</comment>
<feature type="transmembrane region" description="Helical" evidence="9">
    <location>
        <begin position="138"/>
        <end position="164"/>
    </location>
</feature>
<name>A0A1R3WCS0_9RHOB</name>
<evidence type="ECO:0000256" key="6">
    <source>
        <dbReference type="ARBA" id="ARBA00022989"/>
    </source>
</evidence>
<dbReference type="Pfam" id="PF04290">
    <property type="entry name" value="DctQ"/>
    <property type="match status" value="1"/>
</dbReference>
<dbReference type="OrthoDB" id="5465095at2"/>
<reference evidence="11 12" key="1">
    <citation type="submission" date="2017-01" db="EMBL/GenBank/DDBJ databases">
        <authorList>
            <person name="Mah S.A."/>
            <person name="Swanson W.J."/>
            <person name="Moy G.W."/>
            <person name="Vacquier V.D."/>
        </authorList>
    </citation>
    <scope>NUCLEOTIDE SEQUENCE [LARGE SCALE GENOMIC DNA]</scope>
    <source>
        <strain evidence="11 12">DSM 21219</strain>
    </source>
</reference>
<comment type="subcellular location">
    <subcellularLocation>
        <location evidence="1 9">Cell inner membrane</location>
        <topology evidence="1 9">Multi-pass membrane protein</topology>
    </subcellularLocation>
</comment>